<dbReference type="GO" id="GO:0020037">
    <property type="term" value="F:heme binding"/>
    <property type="evidence" value="ECO:0007669"/>
    <property type="project" value="InterPro"/>
</dbReference>
<dbReference type="InterPro" id="IPR017972">
    <property type="entry name" value="Cyt_P450_CS"/>
</dbReference>
<reference evidence="9 10" key="1">
    <citation type="journal article" date="2019" name="Environ. Microbiol.">
        <title>Species interactions and distinct microbial communities in high Arctic permafrost affected cryosols are associated with the CH4 and CO2 gas fluxes.</title>
        <authorList>
            <person name="Altshuler I."/>
            <person name="Hamel J."/>
            <person name="Turney S."/>
            <person name="Magnuson E."/>
            <person name="Levesque R."/>
            <person name="Greer C."/>
            <person name="Whyte L.G."/>
        </authorList>
    </citation>
    <scope>NUCLEOTIDE SEQUENCE [LARGE SCALE GENOMIC DNA]</scope>
    <source>
        <strain evidence="9 10">S5.1</strain>
    </source>
</reference>
<keyword evidence="5 8" id="KW-0408">Iron</keyword>
<evidence type="ECO:0000256" key="7">
    <source>
        <dbReference type="ARBA" id="ARBA00043906"/>
    </source>
</evidence>
<dbReference type="GO" id="GO:0004497">
    <property type="term" value="F:monooxygenase activity"/>
    <property type="evidence" value="ECO:0007669"/>
    <property type="project" value="UniProtKB-KW"/>
</dbReference>
<name>A0A502BY59_9SPHN</name>
<dbReference type="GO" id="GO:0005506">
    <property type="term" value="F:iron ion binding"/>
    <property type="evidence" value="ECO:0007669"/>
    <property type="project" value="InterPro"/>
</dbReference>
<comment type="caution">
    <text evidence="9">The sequence shown here is derived from an EMBL/GenBank/DDBJ whole genome shotgun (WGS) entry which is preliminary data.</text>
</comment>
<evidence type="ECO:0000256" key="8">
    <source>
        <dbReference type="RuleBase" id="RU000461"/>
    </source>
</evidence>
<evidence type="ECO:0000256" key="2">
    <source>
        <dbReference type="ARBA" id="ARBA00022617"/>
    </source>
</evidence>
<dbReference type="InterPro" id="IPR002397">
    <property type="entry name" value="Cyt_P450_B"/>
</dbReference>
<dbReference type="PANTHER" id="PTHR46696">
    <property type="entry name" value="P450, PUTATIVE (EUROFUNG)-RELATED"/>
    <property type="match status" value="1"/>
</dbReference>
<dbReference type="Pfam" id="PF00067">
    <property type="entry name" value="p450"/>
    <property type="match status" value="1"/>
</dbReference>
<proteinExistence type="inferred from homology"/>
<protein>
    <submittedName>
        <fullName evidence="9">Cytochrome P450</fullName>
    </submittedName>
</protein>
<dbReference type="Proteomes" id="UP000318413">
    <property type="component" value="Unassembled WGS sequence"/>
</dbReference>
<dbReference type="EMBL" id="RCZK01000024">
    <property type="protein sequence ID" value="TPG05847.1"/>
    <property type="molecule type" value="Genomic_DNA"/>
</dbReference>
<keyword evidence="4 8" id="KW-0560">Oxidoreductase</keyword>
<dbReference type="PROSITE" id="PS00086">
    <property type="entry name" value="CYTOCHROME_P450"/>
    <property type="match status" value="1"/>
</dbReference>
<dbReference type="PRINTS" id="PR00359">
    <property type="entry name" value="BP450"/>
</dbReference>
<dbReference type="SUPFAM" id="SSF48264">
    <property type="entry name" value="Cytochrome P450"/>
    <property type="match status" value="1"/>
</dbReference>
<accession>A0A502BY59</accession>
<dbReference type="GO" id="GO:0016705">
    <property type="term" value="F:oxidoreductase activity, acting on paired donors, with incorporation or reduction of molecular oxygen"/>
    <property type="evidence" value="ECO:0007669"/>
    <property type="project" value="InterPro"/>
</dbReference>
<organism evidence="9 10">
    <name type="scientific">Sphingomonas oligophenolica</name>
    <dbReference type="NCBI Taxonomy" id="301154"/>
    <lineage>
        <taxon>Bacteria</taxon>
        <taxon>Pseudomonadati</taxon>
        <taxon>Pseudomonadota</taxon>
        <taxon>Alphaproteobacteria</taxon>
        <taxon>Sphingomonadales</taxon>
        <taxon>Sphingomonadaceae</taxon>
        <taxon>Sphingomonas</taxon>
    </lineage>
</organism>
<comment type="function">
    <text evidence="7">Cytochromes P450 are a group of heme-thiolate monooxygenases. They oxidize a variety of structurally unrelated compounds, including steroids, fatty acids, and xenobiotics.</text>
</comment>
<dbReference type="OrthoDB" id="5522954at2"/>
<evidence type="ECO:0000256" key="3">
    <source>
        <dbReference type="ARBA" id="ARBA00022723"/>
    </source>
</evidence>
<keyword evidence="6 8" id="KW-0503">Monooxygenase</keyword>
<dbReference type="PANTHER" id="PTHR46696:SF1">
    <property type="entry name" value="CYTOCHROME P450 YJIB-RELATED"/>
    <property type="match status" value="1"/>
</dbReference>
<dbReference type="CDD" id="cd20625">
    <property type="entry name" value="CYP164-like"/>
    <property type="match status" value="1"/>
</dbReference>
<evidence type="ECO:0000256" key="1">
    <source>
        <dbReference type="ARBA" id="ARBA00010617"/>
    </source>
</evidence>
<evidence type="ECO:0000313" key="9">
    <source>
        <dbReference type="EMBL" id="TPG05847.1"/>
    </source>
</evidence>
<keyword evidence="3 8" id="KW-0479">Metal-binding</keyword>
<comment type="similarity">
    <text evidence="1 8">Belongs to the cytochrome P450 family.</text>
</comment>
<evidence type="ECO:0000313" key="10">
    <source>
        <dbReference type="Proteomes" id="UP000318413"/>
    </source>
</evidence>
<dbReference type="InterPro" id="IPR036396">
    <property type="entry name" value="Cyt_P450_sf"/>
</dbReference>
<keyword evidence="2 8" id="KW-0349">Heme</keyword>
<evidence type="ECO:0000256" key="4">
    <source>
        <dbReference type="ARBA" id="ARBA00023002"/>
    </source>
</evidence>
<gene>
    <name evidence="9" type="ORF">EAH84_15035</name>
</gene>
<dbReference type="Gene3D" id="1.10.630.10">
    <property type="entry name" value="Cytochrome P450"/>
    <property type="match status" value="1"/>
</dbReference>
<dbReference type="RefSeq" id="WP_140872804.1">
    <property type="nucleotide sequence ID" value="NZ_RCZK01000024.1"/>
</dbReference>
<dbReference type="FunFam" id="1.10.630.10:FF:000018">
    <property type="entry name" value="Cytochrome P450 monooxygenase"/>
    <property type="match status" value="1"/>
</dbReference>
<evidence type="ECO:0000256" key="5">
    <source>
        <dbReference type="ARBA" id="ARBA00023004"/>
    </source>
</evidence>
<dbReference type="AlphaFoldDB" id="A0A502BY59"/>
<dbReference type="InterPro" id="IPR001128">
    <property type="entry name" value="Cyt_P450"/>
</dbReference>
<evidence type="ECO:0000256" key="6">
    <source>
        <dbReference type="ARBA" id="ARBA00023033"/>
    </source>
</evidence>
<sequence>MSDDPRASLIALTPMNPAYQYDPHSVLRPLRERCPVAHDHQAGTFIVTGYAEAHRVLANRRTYRDGAKAEAAAVLIRRQAAQLPPGVPRAEAVSILVLDDPDHARIRRPLQRAFYARVKICRPRVERVIDAALDAIDPAQPFDLMARYCVPIPVHAIAAILGVDGDNLDDFREWSEGVILGLNPFRSPEQTAVLERSRAALQVYFRAQIAERRANPSDDLISDMVALQAEGAEINDAELAINLIALLVGGNLTTTDLIGNGARQLMLNPTERDKLLAQPSLAPALVEEVLRYEGPIDITQRIMADYGEIGGCRVAATQAVTAVLRAANRDPAIYDDAEAFIIDAKRAPHLSFGGGSHICIGAPLARLEGQLALLKLFQRFPGLRMVDAEAKPRWRTLPFFRGLEELLVQA</sequence>
<keyword evidence="10" id="KW-1185">Reference proteome</keyword>